<keyword evidence="5" id="KW-0418">Kinase</keyword>
<dbReference type="GO" id="GO:0005886">
    <property type="term" value="C:plasma membrane"/>
    <property type="evidence" value="ECO:0007669"/>
    <property type="project" value="UniProtKB-ARBA"/>
</dbReference>
<dbReference type="PANTHER" id="PTHR42878">
    <property type="entry name" value="TWO-COMPONENT HISTIDINE KINASE"/>
    <property type="match status" value="1"/>
</dbReference>
<evidence type="ECO:0000256" key="3">
    <source>
        <dbReference type="ARBA" id="ARBA00022553"/>
    </source>
</evidence>
<keyword evidence="4" id="KW-0808">Transferase</keyword>
<evidence type="ECO:0000313" key="8">
    <source>
        <dbReference type="Proteomes" id="UP000445000"/>
    </source>
</evidence>
<evidence type="ECO:0000256" key="2">
    <source>
        <dbReference type="ARBA" id="ARBA00012438"/>
    </source>
</evidence>
<evidence type="ECO:0000259" key="6">
    <source>
        <dbReference type="PROSITE" id="PS50109"/>
    </source>
</evidence>
<organism evidence="7 8">
    <name type="scientific">Steroidobacter agaridevorans</name>
    <dbReference type="NCBI Taxonomy" id="2695856"/>
    <lineage>
        <taxon>Bacteria</taxon>
        <taxon>Pseudomonadati</taxon>
        <taxon>Pseudomonadota</taxon>
        <taxon>Gammaproteobacteria</taxon>
        <taxon>Steroidobacterales</taxon>
        <taxon>Steroidobacteraceae</taxon>
        <taxon>Steroidobacter</taxon>
    </lineage>
</organism>
<dbReference type="Pfam" id="PF02518">
    <property type="entry name" value="HATPase_c"/>
    <property type="match status" value="1"/>
</dbReference>
<comment type="catalytic activity">
    <reaction evidence="1">
        <text>ATP + protein L-histidine = ADP + protein N-phospho-L-histidine.</text>
        <dbReference type="EC" id="2.7.13.3"/>
    </reaction>
</comment>
<proteinExistence type="predicted"/>
<dbReference type="InterPro" id="IPR003594">
    <property type="entry name" value="HATPase_dom"/>
</dbReference>
<dbReference type="InterPro" id="IPR005467">
    <property type="entry name" value="His_kinase_dom"/>
</dbReference>
<feature type="domain" description="Histidine kinase" evidence="6">
    <location>
        <begin position="178"/>
        <end position="390"/>
    </location>
</feature>
<dbReference type="GO" id="GO:0000156">
    <property type="term" value="F:phosphorelay response regulator activity"/>
    <property type="evidence" value="ECO:0007669"/>
    <property type="project" value="TreeGrafter"/>
</dbReference>
<dbReference type="GO" id="GO:0030295">
    <property type="term" value="F:protein kinase activator activity"/>
    <property type="evidence" value="ECO:0007669"/>
    <property type="project" value="TreeGrafter"/>
</dbReference>
<dbReference type="PRINTS" id="PR00344">
    <property type="entry name" value="BCTRLSENSOR"/>
</dbReference>
<evidence type="ECO:0000313" key="7">
    <source>
        <dbReference type="EMBL" id="GFE81553.1"/>
    </source>
</evidence>
<evidence type="ECO:0000256" key="1">
    <source>
        <dbReference type="ARBA" id="ARBA00000085"/>
    </source>
</evidence>
<dbReference type="RefSeq" id="WP_161813185.1">
    <property type="nucleotide sequence ID" value="NZ_BLJN01000003.1"/>
</dbReference>
<name>A0A829YF47_9GAMM</name>
<comment type="caution">
    <text evidence="7">The sequence shown here is derived from an EMBL/GenBank/DDBJ whole genome shotgun (WGS) entry which is preliminary data.</text>
</comment>
<dbReference type="EC" id="2.7.13.3" evidence="2"/>
<dbReference type="InterPro" id="IPR050351">
    <property type="entry name" value="BphY/WalK/GraS-like"/>
</dbReference>
<evidence type="ECO:0000256" key="4">
    <source>
        <dbReference type="ARBA" id="ARBA00022679"/>
    </source>
</evidence>
<evidence type="ECO:0000256" key="5">
    <source>
        <dbReference type="ARBA" id="ARBA00022777"/>
    </source>
</evidence>
<keyword evidence="8" id="KW-1185">Reference proteome</keyword>
<reference evidence="8" key="1">
    <citation type="submission" date="2020-01" db="EMBL/GenBank/DDBJ databases">
        <title>'Steroidobacter agaridevorans' sp. nov., agar-degrading bacteria isolated from rhizosphere soils.</title>
        <authorList>
            <person name="Ikenaga M."/>
            <person name="Kataoka M."/>
            <person name="Murouchi A."/>
            <person name="Katsuragi S."/>
            <person name="Sakai M."/>
        </authorList>
    </citation>
    <scope>NUCLEOTIDE SEQUENCE [LARGE SCALE GENOMIC DNA]</scope>
    <source>
        <strain evidence="8">YU21-B</strain>
    </source>
</reference>
<dbReference type="SUPFAM" id="SSF47384">
    <property type="entry name" value="Homodimeric domain of signal transducing histidine kinase"/>
    <property type="match status" value="1"/>
</dbReference>
<dbReference type="InterPro" id="IPR036097">
    <property type="entry name" value="HisK_dim/P_sf"/>
</dbReference>
<gene>
    <name evidence="7" type="ORF">GCM10011487_35530</name>
</gene>
<dbReference type="GO" id="GO:0007234">
    <property type="term" value="P:osmosensory signaling via phosphorelay pathway"/>
    <property type="evidence" value="ECO:0007669"/>
    <property type="project" value="TreeGrafter"/>
</dbReference>
<dbReference type="EMBL" id="BLJN01000003">
    <property type="protein sequence ID" value="GFE81553.1"/>
    <property type="molecule type" value="Genomic_DNA"/>
</dbReference>
<dbReference type="SUPFAM" id="SSF55874">
    <property type="entry name" value="ATPase domain of HSP90 chaperone/DNA topoisomerase II/histidine kinase"/>
    <property type="match status" value="1"/>
</dbReference>
<dbReference type="Gene3D" id="3.30.565.10">
    <property type="entry name" value="Histidine kinase-like ATPase, C-terminal domain"/>
    <property type="match status" value="1"/>
</dbReference>
<dbReference type="InterPro" id="IPR036890">
    <property type="entry name" value="HATPase_C_sf"/>
</dbReference>
<dbReference type="FunFam" id="3.30.565.10:FF:000006">
    <property type="entry name" value="Sensor histidine kinase WalK"/>
    <property type="match status" value="1"/>
</dbReference>
<dbReference type="PANTHER" id="PTHR42878:SF15">
    <property type="entry name" value="BACTERIOPHYTOCHROME"/>
    <property type="match status" value="1"/>
</dbReference>
<dbReference type="Gene3D" id="3.30.450.20">
    <property type="entry name" value="PAS domain"/>
    <property type="match status" value="1"/>
</dbReference>
<protein>
    <recommendedName>
        <fullName evidence="2">histidine kinase</fullName>
        <ecNumber evidence="2">2.7.13.3</ecNumber>
    </recommendedName>
</protein>
<dbReference type="AlphaFoldDB" id="A0A829YF47"/>
<accession>A0A829YF47</accession>
<dbReference type="GO" id="GO:0000155">
    <property type="term" value="F:phosphorelay sensor kinase activity"/>
    <property type="evidence" value="ECO:0007669"/>
    <property type="project" value="InterPro"/>
</dbReference>
<dbReference type="InterPro" id="IPR004358">
    <property type="entry name" value="Sig_transdc_His_kin-like_C"/>
</dbReference>
<dbReference type="PROSITE" id="PS50109">
    <property type="entry name" value="HIS_KIN"/>
    <property type="match status" value="1"/>
</dbReference>
<dbReference type="Proteomes" id="UP000445000">
    <property type="component" value="Unassembled WGS sequence"/>
</dbReference>
<sequence>MKRLEDRAVARPMISGSAMDEAINAKDWTGHALGTIEKWPLSLRTALGICLGFPAPACIAWGGQRTQIYNDAYSQVALIRADALGVDFAHSWAQSWPAMHACFERAARGEPARLENQSVSFDRDGGSEPTVTTFCFVPVPDDSGGIGGVLITLLEASSAELRDELRRSKVALEQHAHVISHDFRAPLRMLEQMSKILVTDHAEHLPARAAGLLNHIGTGAAKLALRAELLTRFDTISQHPLHRQNVDIAAMIGKIVAELRAAAPDRQVEVVLEELPAADADFELLRLVWHTLLANAFKFTRHAAQPRIEVSGKRQGHHMVYSIKDNGVGFDPKYARRLFGFFQRMHTEEEFEGLGMGLALAKRLIERHGGTIWVEAEKGRGAEFRFTLPA</sequence>
<keyword evidence="3" id="KW-0597">Phosphoprotein</keyword>
<dbReference type="SMART" id="SM00387">
    <property type="entry name" value="HATPase_c"/>
    <property type="match status" value="1"/>
</dbReference>